<dbReference type="OrthoDB" id="2357246at2"/>
<gene>
    <name evidence="2" type="ORF">CYL18_06950</name>
</gene>
<proteinExistence type="predicted"/>
<reference evidence="2 3" key="1">
    <citation type="submission" date="2017-12" db="EMBL/GenBank/DDBJ databases">
        <title>Taxonomic description and draft genome of Pradoshia cofamensis Gen. nov., sp. nov., a thermotolerant bacillale isolated from anterior gut of earthworm Eisenia fetida.</title>
        <authorList>
            <person name="Saha T."/>
            <person name="Chakraborty R."/>
        </authorList>
    </citation>
    <scope>NUCLEOTIDE SEQUENCE [LARGE SCALE GENOMIC DNA]</scope>
    <source>
        <strain evidence="2 3">EAG3</strain>
    </source>
</reference>
<evidence type="ECO:0000313" key="3">
    <source>
        <dbReference type="Proteomes" id="UP000239663"/>
    </source>
</evidence>
<dbReference type="AlphaFoldDB" id="A0A2S7N0S9"/>
<accession>A0A2S7N0S9</accession>
<name>A0A2S7N0S9_9BACI</name>
<dbReference type="Proteomes" id="UP000239663">
    <property type="component" value="Unassembled WGS sequence"/>
</dbReference>
<dbReference type="RefSeq" id="WP_104848773.1">
    <property type="nucleotide sequence ID" value="NZ_PKOZ01000003.1"/>
</dbReference>
<comment type="caution">
    <text evidence="2">The sequence shown here is derived from an EMBL/GenBank/DDBJ whole genome shotgun (WGS) entry which is preliminary data.</text>
</comment>
<sequence length="67" mass="7752">MELLIGLIIAGLVIALYIRYFVKGTAILLDRKAMLEEKTKMVSCTKCHTKMKRQQYDQQCPNCRALF</sequence>
<keyword evidence="1" id="KW-0472">Membrane</keyword>
<evidence type="ECO:0000256" key="1">
    <source>
        <dbReference type="SAM" id="Phobius"/>
    </source>
</evidence>
<organism evidence="2 3">
    <name type="scientific">Pradoshia eiseniae</name>
    <dbReference type="NCBI Taxonomy" id="2064768"/>
    <lineage>
        <taxon>Bacteria</taxon>
        <taxon>Bacillati</taxon>
        <taxon>Bacillota</taxon>
        <taxon>Bacilli</taxon>
        <taxon>Bacillales</taxon>
        <taxon>Bacillaceae</taxon>
        <taxon>Pradoshia</taxon>
    </lineage>
</organism>
<evidence type="ECO:0000313" key="2">
    <source>
        <dbReference type="EMBL" id="PQD95626.1"/>
    </source>
</evidence>
<keyword evidence="3" id="KW-1185">Reference proteome</keyword>
<dbReference type="EMBL" id="PKOZ01000003">
    <property type="protein sequence ID" value="PQD95626.1"/>
    <property type="molecule type" value="Genomic_DNA"/>
</dbReference>
<feature type="transmembrane region" description="Helical" evidence="1">
    <location>
        <begin position="6"/>
        <end position="22"/>
    </location>
</feature>
<keyword evidence="1" id="KW-0812">Transmembrane</keyword>
<protein>
    <submittedName>
        <fullName evidence="2">Uncharacterized protein</fullName>
    </submittedName>
</protein>
<keyword evidence="1" id="KW-1133">Transmembrane helix</keyword>